<evidence type="ECO:0000313" key="2">
    <source>
        <dbReference type="EMBL" id="ADV81718.1"/>
    </source>
</evidence>
<dbReference type="InterPro" id="IPR007497">
    <property type="entry name" value="SIMPL/DUF541"/>
</dbReference>
<protein>
    <recommendedName>
        <fullName evidence="4">DUF541 domain-containing protein</fullName>
    </recommendedName>
</protein>
<dbReference type="eggNOG" id="COG2968">
    <property type="taxonomic scope" value="Bacteria"/>
</dbReference>
<dbReference type="Pfam" id="PF04402">
    <property type="entry name" value="SIMPL"/>
    <property type="match status" value="1"/>
</dbReference>
<dbReference type="InterPro" id="IPR052022">
    <property type="entry name" value="26kDa_periplasmic_antigen"/>
</dbReference>
<dbReference type="RefSeq" id="WP_013567451.1">
    <property type="nucleotide sequence ID" value="NC_014963.1"/>
</dbReference>
<dbReference type="Proteomes" id="UP000006844">
    <property type="component" value="Chromosome"/>
</dbReference>
<reference evidence="2 3" key="1">
    <citation type="journal article" date="2012" name="Stand. Genomic Sci.">
        <title>Complete genome sequence of Terriglobus saanensis type strain SP1PR4(T), an Acidobacteria from tundra soil.</title>
        <authorList>
            <person name="Rawat S.R."/>
            <person name="Mannisto M.K."/>
            <person name="Starovoytov V."/>
            <person name="Goodwin L."/>
            <person name="Nolan M."/>
            <person name="Hauser L."/>
            <person name="Land M."/>
            <person name="Davenport K.W."/>
            <person name="Woyke T."/>
            <person name="Haggblom M.M."/>
        </authorList>
    </citation>
    <scope>NUCLEOTIDE SEQUENCE</scope>
    <source>
        <strain evidence="3">ATCC BAA-1853 / DSM 23119 / SP1PR4</strain>
    </source>
</reference>
<dbReference type="HOGENOM" id="CLU_1146742_0_0_0"/>
<keyword evidence="3" id="KW-1185">Reference proteome</keyword>
<dbReference type="STRING" id="401053.AciPR4_0885"/>
<dbReference type="Gene3D" id="3.30.110.170">
    <property type="entry name" value="Protein of unknown function (DUF541), domain 1"/>
    <property type="match status" value="1"/>
</dbReference>
<evidence type="ECO:0000313" key="3">
    <source>
        <dbReference type="Proteomes" id="UP000006844"/>
    </source>
</evidence>
<dbReference type="PANTHER" id="PTHR34387">
    <property type="entry name" value="SLR1258 PROTEIN"/>
    <property type="match status" value="1"/>
</dbReference>
<dbReference type="EMBL" id="CP002467">
    <property type="protein sequence ID" value="ADV81718.1"/>
    <property type="molecule type" value="Genomic_DNA"/>
</dbReference>
<dbReference type="PANTHER" id="PTHR34387:SF2">
    <property type="entry name" value="SLR1258 PROTEIN"/>
    <property type="match status" value="1"/>
</dbReference>
<feature type="chain" id="PRO_5003232982" description="DUF541 domain-containing protein" evidence="1">
    <location>
        <begin position="21"/>
        <end position="256"/>
    </location>
</feature>
<organism evidence="2 3">
    <name type="scientific">Terriglobus saanensis (strain ATCC BAA-1853 / DSM 23119 / SP1PR4)</name>
    <dbReference type="NCBI Taxonomy" id="401053"/>
    <lineage>
        <taxon>Bacteria</taxon>
        <taxon>Pseudomonadati</taxon>
        <taxon>Acidobacteriota</taxon>
        <taxon>Terriglobia</taxon>
        <taxon>Terriglobales</taxon>
        <taxon>Acidobacteriaceae</taxon>
        <taxon>Terriglobus</taxon>
    </lineage>
</organism>
<feature type="signal peptide" evidence="1">
    <location>
        <begin position="1"/>
        <end position="20"/>
    </location>
</feature>
<dbReference type="GO" id="GO:0006974">
    <property type="term" value="P:DNA damage response"/>
    <property type="evidence" value="ECO:0007669"/>
    <property type="project" value="TreeGrafter"/>
</dbReference>
<evidence type="ECO:0008006" key="4">
    <source>
        <dbReference type="Google" id="ProtNLM"/>
    </source>
</evidence>
<dbReference type="OrthoDB" id="117696at2"/>
<gene>
    <name evidence="2" type="ordered locus">AciPR4_0885</name>
</gene>
<dbReference type="Gene3D" id="3.30.70.2970">
    <property type="entry name" value="Protein of unknown function (DUF541), domain 2"/>
    <property type="match status" value="1"/>
</dbReference>
<keyword evidence="1" id="KW-0732">Signal</keyword>
<dbReference type="KEGG" id="tsa:AciPR4_0885"/>
<sequence length="256" mass="27106">MLRTKHTLGLLFSFCFSAPAVLGQCPGTCPERHILSIQATGTAVADADNAVVHVGYKVFGKDAQSAYSTASQVSTAIMEALLRLGLTKSAIESSSQLIAHTPTWELQQRPLSNEERQNMQFAVVQAWTVQVKPDGAADALHTAIEAGANESGWIEWKVADSASLQAKASAQALANARTIAEATMKSSNIHLGHLISITENQNGYAMGALAGSSFGNGGPINGVFDRLQNTPVSALAISSRRVEYTVSSYVTFALEP</sequence>
<accession>E8V7M0</accession>
<proteinExistence type="predicted"/>
<evidence type="ECO:0000256" key="1">
    <source>
        <dbReference type="SAM" id="SignalP"/>
    </source>
</evidence>
<name>E8V7M0_TERSS</name>
<dbReference type="AlphaFoldDB" id="E8V7M0"/>